<evidence type="ECO:0000256" key="1">
    <source>
        <dbReference type="ARBA" id="ARBA00001210"/>
    </source>
</evidence>
<dbReference type="Proteomes" id="UP000051686">
    <property type="component" value="Unassembled WGS sequence"/>
</dbReference>
<dbReference type="EC" id="2.4.2.52" evidence="5"/>
<dbReference type="HAMAP" id="MF_00397">
    <property type="entry name" value="CitG"/>
    <property type="match status" value="1"/>
</dbReference>
<reference evidence="6 7" key="1">
    <citation type="journal article" date="2015" name="Genome Announc.">
        <title>Expanding the biotechnology potential of lactobacilli through comparative genomics of 213 strains and associated genera.</title>
        <authorList>
            <person name="Sun Z."/>
            <person name="Harris H.M."/>
            <person name="McCann A."/>
            <person name="Guo C."/>
            <person name="Argimon S."/>
            <person name="Zhang W."/>
            <person name="Yang X."/>
            <person name="Jeffery I.B."/>
            <person name="Cooney J.C."/>
            <person name="Kagawa T.F."/>
            <person name="Liu W."/>
            <person name="Song Y."/>
            <person name="Salvetti E."/>
            <person name="Wrobel A."/>
            <person name="Rasinkangas P."/>
            <person name="Parkhill J."/>
            <person name="Rea M.C."/>
            <person name="O'Sullivan O."/>
            <person name="Ritari J."/>
            <person name="Douillard F.P."/>
            <person name="Paul Ross R."/>
            <person name="Yang R."/>
            <person name="Briner A.E."/>
            <person name="Felis G.E."/>
            <person name="de Vos W.M."/>
            <person name="Barrangou R."/>
            <person name="Klaenhammer T.R."/>
            <person name="Caufield P.W."/>
            <person name="Cui Y."/>
            <person name="Zhang H."/>
            <person name="O'Toole P.W."/>
        </authorList>
    </citation>
    <scope>NUCLEOTIDE SEQUENCE [LARGE SCALE GENOMIC DNA]</scope>
    <source>
        <strain evidence="6 7">DSM 19972</strain>
    </source>
</reference>
<dbReference type="PANTHER" id="PTHR30201:SF2">
    <property type="entry name" value="2-(5''-TRIPHOSPHORIBOSYL)-3'-DEPHOSPHOCOENZYME-A SYNTHASE"/>
    <property type="match status" value="1"/>
</dbReference>
<dbReference type="Pfam" id="PF01874">
    <property type="entry name" value="CitG"/>
    <property type="match status" value="1"/>
</dbReference>
<comment type="similarity">
    <text evidence="5">Belongs to the CitG/MdcB family.</text>
</comment>
<evidence type="ECO:0000256" key="3">
    <source>
        <dbReference type="ARBA" id="ARBA00022741"/>
    </source>
</evidence>
<keyword evidence="4 5" id="KW-0067">ATP-binding</keyword>
<name>A0A0R1MBT6_9LACO</name>
<dbReference type="InterPro" id="IPR017551">
    <property type="entry name" value="TriPribosyl-deP-CoA_syn_CitG"/>
</dbReference>
<comment type="catalytic activity">
    <reaction evidence="1 5">
        <text>3'-dephospho-CoA + ATP = 2'-(5''-triphospho-alpha-D-ribosyl)-3'-dephospho-CoA + adenine</text>
        <dbReference type="Rhea" id="RHEA:15117"/>
        <dbReference type="ChEBI" id="CHEBI:16708"/>
        <dbReference type="ChEBI" id="CHEBI:30616"/>
        <dbReference type="ChEBI" id="CHEBI:57328"/>
        <dbReference type="ChEBI" id="CHEBI:61378"/>
        <dbReference type="EC" id="2.4.2.52"/>
    </reaction>
</comment>
<dbReference type="PANTHER" id="PTHR30201">
    <property type="entry name" value="TRIPHOSPHORIBOSYL-DEPHOSPHO-COA SYNTHASE"/>
    <property type="match status" value="1"/>
</dbReference>
<comment type="caution">
    <text evidence="6">The sequence shown here is derived from an EMBL/GenBank/DDBJ whole genome shotgun (WGS) entry which is preliminary data.</text>
</comment>
<dbReference type="NCBIfam" id="TIGR03125">
    <property type="entry name" value="citrate_citG"/>
    <property type="match status" value="1"/>
</dbReference>
<dbReference type="AlphaFoldDB" id="A0A0R1MBT6"/>
<dbReference type="Gene3D" id="1.10.4200.10">
    <property type="entry name" value="Triphosphoribosyl-dephospho-CoA protein"/>
    <property type="match status" value="1"/>
</dbReference>
<evidence type="ECO:0000313" key="6">
    <source>
        <dbReference type="EMBL" id="KRL05361.1"/>
    </source>
</evidence>
<organism evidence="6 7">
    <name type="scientific">Liquorilactobacillus oeni DSM 19972</name>
    <dbReference type="NCBI Taxonomy" id="1423777"/>
    <lineage>
        <taxon>Bacteria</taxon>
        <taxon>Bacillati</taxon>
        <taxon>Bacillota</taxon>
        <taxon>Bacilli</taxon>
        <taxon>Lactobacillales</taxon>
        <taxon>Lactobacillaceae</taxon>
        <taxon>Liquorilactobacillus</taxon>
    </lineage>
</organism>
<dbReference type="STRING" id="1423777.FD46_GL000762"/>
<dbReference type="OrthoDB" id="114886at2"/>
<accession>A0A0R1MBT6</accession>
<keyword evidence="7" id="KW-1185">Reference proteome</keyword>
<evidence type="ECO:0000256" key="2">
    <source>
        <dbReference type="ARBA" id="ARBA00022679"/>
    </source>
</evidence>
<dbReference type="GO" id="GO:0046917">
    <property type="term" value="F:triphosphoribosyl-dephospho-CoA synthase activity"/>
    <property type="evidence" value="ECO:0007669"/>
    <property type="project" value="UniProtKB-UniRule"/>
</dbReference>
<gene>
    <name evidence="5" type="primary">citG</name>
    <name evidence="6" type="ORF">FD46_GL000762</name>
</gene>
<dbReference type="NCBIfam" id="NF002315">
    <property type="entry name" value="PRK01237.1"/>
    <property type="match status" value="1"/>
</dbReference>
<dbReference type="GO" id="GO:0005524">
    <property type="term" value="F:ATP binding"/>
    <property type="evidence" value="ECO:0007669"/>
    <property type="project" value="UniProtKB-KW"/>
</dbReference>
<keyword evidence="2 5" id="KW-0808">Transferase</keyword>
<sequence>MERLDQVKSKGLDDNRDEIVRIATKALLYEVTVLPKPGLVDPLSSGPHPDMNVFNFIDSAISLESYFAQAFTAGWNYTARDFSELFTKVRAYGITAEHTMLLATKGINTHKGAIFSLGILVTATGYVLSCGNLNLDKIVEVEKKMVHGLVKKDFAKIQFKPVNELTAGEQQYLKYGESGIRGEAEDGYPTVMNVALPFLRQSKGTHNQRLLDTFMIIVSCSNDSNLIKRAGTNTIVKRVHEQADEYLLLGGSCKKEGRAKLAELNEFFLKKNLSLGGSADLLILTIYFGLLEGIL</sequence>
<proteinExistence type="inferred from homology"/>
<dbReference type="InterPro" id="IPR002736">
    <property type="entry name" value="CitG"/>
</dbReference>
<keyword evidence="3 5" id="KW-0547">Nucleotide-binding</keyword>
<evidence type="ECO:0000256" key="5">
    <source>
        <dbReference type="HAMAP-Rule" id="MF_00397"/>
    </source>
</evidence>
<dbReference type="GO" id="GO:0051191">
    <property type="term" value="P:prosthetic group biosynthetic process"/>
    <property type="evidence" value="ECO:0007669"/>
    <property type="project" value="TreeGrafter"/>
</dbReference>
<protein>
    <recommendedName>
        <fullName evidence="5">Probable 2-(5''-triphosphoribosyl)-3'-dephosphocoenzyme-A synthase</fullName>
        <shortName evidence="5">2-(5''-triphosphoribosyl)-3'-dephospho-CoA synthase</shortName>
        <ecNumber evidence="5">2.4.2.52</ecNumber>
    </recommendedName>
</protein>
<dbReference type="RefSeq" id="WP_057895712.1">
    <property type="nucleotide sequence ID" value="NZ_AZEH01000025.1"/>
</dbReference>
<dbReference type="PATRIC" id="fig|1423777.3.peg.786"/>
<evidence type="ECO:0000313" key="7">
    <source>
        <dbReference type="Proteomes" id="UP000051686"/>
    </source>
</evidence>
<dbReference type="EMBL" id="AZEH01000025">
    <property type="protein sequence ID" value="KRL05361.1"/>
    <property type="molecule type" value="Genomic_DNA"/>
</dbReference>
<evidence type="ECO:0000256" key="4">
    <source>
        <dbReference type="ARBA" id="ARBA00022840"/>
    </source>
</evidence>